<proteinExistence type="predicted"/>
<feature type="transmembrane region" description="Helical" evidence="1">
    <location>
        <begin position="36"/>
        <end position="55"/>
    </location>
</feature>
<protein>
    <submittedName>
        <fullName evidence="2">Uncharacterized protein</fullName>
    </submittedName>
</protein>
<keyword evidence="1" id="KW-0812">Transmembrane</keyword>
<comment type="caution">
    <text evidence="2">The sequence shown here is derived from an EMBL/GenBank/DDBJ whole genome shotgun (WGS) entry which is preliminary data.</text>
</comment>
<dbReference type="Proteomes" id="UP000886653">
    <property type="component" value="Unassembled WGS sequence"/>
</dbReference>
<dbReference type="AlphaFoldDB" id="A0A9P6NFX4"/>
<organism evidence="2 3">
    <name type="scientific">Cronartium quercuum f. sp. fusiforme G11</name>
    <dbReference type="NCBI Taxonomy" id="708437"/>
    <lineage>
        <taxon>Eukaryota</taxon>
        <taxon>Fungi</taxon>
        <taxon>Dikarya</taxon>
        <taxon>Basidiomycota</taxon>
        <taxon>Pucciniomycotina</taxon>
        <taxon>Pucciniomycetes</taxon>
        <taxon>Pucciniales</taxon>
        <taxon>Coleosporiaceae</taxon>
        <taxon>Cronartium</taxon>
    </lineage>
</organism>
<keyword evidence="3" id="KW-1185">Reference proteome</keyword>
<keyword evidence="1" id="KW-0472">Membrane</keyword>
<name>A0A9P6NFX4_9BASI</name>
<evidence type="ECO:0000313" key="3">
    <source>
        <dbReference type="Proteomes" id="UP000886653"/>
    </source>
</evidence>
<gene>
    <name evidence="2" type="ORF">CROQUDRAFT_658922</name>
</gene>
<reference evidence="2" key="1">
    <citation type="submission" date="2013-11" db="EMBL/GenBank/DDBJ databases">
        <title>Genome sequence of the fusiform rust pathogen reveals effectors for host alternation and coevolution with pine.</title>
        <authorList>
            <consortium name="DOE Joint Genome Institute"/>
            <person name="Smith K."/>
            <person name="Pendleton A."/>
            <person name="Kubisiak T."/>
            <person name="Anderson C."/>
            <person name="Salamov A."/>
            <person name="Aerts A."/>
            <person name="Riley R."/>
            <person name="Clum A."/>
            <person name="Lindquist E."/>
            <person name="Ence D."/>
            <person name="Campbell M."/>
            <person name="Kronenberg Z."/>
            <person name="Feau N."/>
            <person name="Dhillon B."/>
            <person name="Hamelin R."/>
            <person name="Burleigh J."/>
            <person name="Smith J."/>
            <person name="Yandell M."/>
            <person name="Nelson C."/>
            <person name="Grigoriev I."/>
            <person name="Davis J."/>
        </authorList>
    </citation>
    <scope>NUCLEOTIDE SEQUENCE</scope>
    <source>
        <strain evidence="2">G11</strain>
    </source>
</reference>
<sequence>MRAITYTRQSVTVLVVETEEEDGMVGEHRWNSAEPFIRSLLFINYCCAAVVYPFVPGPGALHC</sequence>
<dbReference type="EMBL" id="MU167280">
    <property type="protein sequence ID" value="KAG0145243.1"/>
    <property type="molecule type" value="Genomic_DNA"/>
</dbReference>
<evidence type="ECO:0000313" key="2">
    <source>
        <dbReference type="EMBL" id="KAG0145243.1"/>
    </source>
</evidence>
<evidence type="ECO:0000256" key="1">
    <source>
        <dbReference type="SAM" id="Phobius"/>
    </source>
</evidence>
<accession>A0A9P6NFX4</accession>
<keyword evidence="1" id="KW-1133">Transmembrane helix</keyword>